<sequence length="293" mass="34496">MEELKRQQIIHTAMGVFKEKGYFAASMKDIAEACGMAKGSIYKIFPSKEDLFTAVFEACHQTMFDQARRLDQQCGVASSKEILRRKIEFQLQFMMENYYFTSEFKELPVKDNEHFKIAWRKKKLTLLKMLRDCFYEAYGEPVQAYIWDIVIIYRGLLREYLSFAIQKAIALPMSELALFLVERMDSVIKDMIRQQPAPVIRESTVAFNQLHPMDEITQRQMAGELLILIENKIQSLQITASMREEWLEVLKLLKEQLELEKPNATLLRVYASYLENNPELSSLIRQLRFMMER</sequence>
<feature type="DNA-binding region" description="H-T-H motif" evidence="2">
    <location>
        <begin position="26"/>
        <end position="45"/>
    </location>
</feature>
<evidence type="ECO:0000259" key="3">
    <source>
        <dbReference type="PROSITE" id="PS50977"/>
    </source>
</evidence>
<protein>
    <submittedName>
        <fullName evidence="4">TetR/AcrR family transcriptional regulator</fullName>
    </submittedName>
</protein>
<dbReference type="InterPro" id="IPR001647">
    <property type="entry name" value="HTH_TetR"/>
</dbReference>
<dbReference type="Pfam" id="PF00440">
    <property type="entry name" value="TetR_N"/>
    <property type="match status" value="1"/>
</dbReference>
<dbReference type="RefSeq" id="WP_345588298.1">
    <property type="nucleotide sequence ID" value="NZ_BAABJG010000015.1"/>
</dbReference>
<feature type="domain" description="HTH tetR-type" evidence="3">
    <location>
        <begin position="3"/>
        <end position="63"/>
    </location>
</feature>
<dbReference type="PANTHER" id="PTHR43479">
    <property type="entry name" value="ACREF/ENVCD OPERON REPRESSOR-RELATED"/>
    <property type="match status" value="1"/>
</dbReference>
<dbReference type="InterPro" id="IPR009057">
    <property type="entry name" value="Homeodomain-like_sf"/>
</dbReference>
<dbReference type="PROSITE" id="PS50977">
    <property type="entry name" value="HTH_TETR_2"/>
    <property type="match status" value="1"/>
</dbReference>
<dbReference type="InterPro" id="IPR050624">
    <property type="entry name" value="HTH-type_Tx_Regulator"/>
</dbReference>
<keyword evidence="5" id="KW-1185">Reference proteome</keyword>
<dbReference type="EMBL" id="JBHTLU010000031">
    <property type="protein sequence ID" value="MFD1222618.1"/>
    <property type="molecule type" value="Genomic_DNA"/>
</dbReference>
<organism evidence="4 5">
    <name type="scientific">Paenibacillus vulneris</name>
    <dbReference type="NCBI Taxonomy" id="1133364"/>
    <lineage>
        <taxon>Bacteria</taxon>
        <taxon>Bacillati</taxon>
        <taxon>Bacillota</taxon>
        <taxon>Bacilli</taxon>
        <taxon>Bacillales</taxon>
        <taxon>Paenibacillaceae</taxon>
        <taxon>Paenibacillus</taxon>
    </lineage>
</organism>
<dbReference type="Proteomes" id="UP001597180">
    <property type="component" value="Unassembled WGS sequence"/>
</dbReference>
<evidence type="ECO:0000256" key="2">
    <source>
        <dbReference type="PROSITE-ProRule" id="PRU00335"/>
    </source>
</evidence>
<dbReference type="Gene3D" id="1.10.357.10">
    <property type="entry name" value="Tetracycline Repressor, domain 2"/>
    <property type="match status" value="1"/>
</dbReference>
<dbReference type="SUPFAM" id="SSF46689">
    <property type="entry name" value="Homeodomain-like"/>
    <property type="match status" value="1"/>
</dbReference>
<comment type="caution">
    <text evidence="4">The sequence shown here is derived from an EMBL/GenBank/DDBJ whole genome shotgun (WGS) entry which is preliminary data.</text>
</comment>
<gene>
    <name evidence="4" type="ORF">ACFQ4B_21090</name>
</gene>
<dbReference type="PRINTS" id="PR00455">
    <property type="entry name" value="HTHTETR"/>
</dbReference>
<proteinExistence type="predicted"/>
<dbReference type="PANTHER" id="PTHR43479:SF22">
    <property type="entry name" value="TRANSCRIPTIONAL REGULATOR, TETR FAMILY"/>
    <property type="match status" value="1"/>
</dbReference>
<evidence type="ECO:0000313" key="4">
    <source>
        <dbReference type="EMBL" id="MFD1222618.1"/>
    </source>
</evidence>
<keyword evidence="1 2" id="KW-0238">DNA-binding</keyword>
<evidence type="ECO:0000313" key="5">
    <source>
        <dbReference type="Proteomes" id="UP001597180"/>
    </source>
</evidence>
<reference evidence="5" key="1">
    <citation type="journal article" date="2019" name="Int. J. Syst. Evol. Microbiol.">
        <title>The Global Catalogue of Microorganisms (GCM) 10K type strain sequencing project: providing services to taxonomists for standard genome sequencing and annotation.</title>
        <authorList>
            <consortium name="The Broad Institute Genomics Platform"/>
            <consortium name="The Broad Institute Genome Sequencing Center for Infectious Disease"/>
            <person name="Wu L."/>
            <person name="Ma J."/>
        </authorList>
    </citation>
    <scope>NUCLEOTIDE SEQUENCE [LARGE SCALE GENOMIC DNA]</scope>
    <source>
        <strain evidence="5">CCUG 53270</strain>
    </source>
</reference>
<name>A0ABW3UNY2_9BACL</name>
<accession>A0ABW3UNY2</accession>
<evidence type="ECO:0000256" key="1">
    <source>
        <dbReference type="ARBA" id="ARBA00023125"/>
    </source>
</evidence>